<dbReference type="SUPFAM" id="SSF56235">
    <property type="entry name" value="N-terminal nucleophile aminohydrolases (Ntn hydrolases)"/>
    <property type="match status" value="1"/>
</dbReference>
<dbReference type="Proteomes" id="UP000887578">
    <property type="component" value="Unplaced"/>
</dbReference>
<evidence type="ECO:0000256" key="3">
    <source>
        <dbReference type="SAM" id="MobiDB-lite"/>
    </source>
</evidence>
<dbReference type="InterPro" id="IPR023332">
    <property type="entry name" value="Proteasome_alpha-type"/>
</dbReference>
<evidence type="ECO:0000256" key="2">
    <source>
        <dbReference type="PROSITE-ProRule" id="PRU00808"/>
    </source>
</evidence>
<evidence type="ECO:0000313" key="4">
    <source>
        <dbReference type="Proteomes" id="UP000887578"/>
    </source>
</evidence>
<dbReference type="PROSITE" id="PS51475">
    <property type="entry name" value="PROTEASOME_ALPHA_2"/>
    <property type="match status" value="1"/>
</dbReference>
<feature type="region of interest" description="Disordered" evidence="3">
    <location>
        <begin position="1"/>
        <end position="32"/>
    </location>
</feature>
<dbReference type="AlphaFoldDB" id="A0A914PWJ7"/>
<proteinExistence type="inferred from homology"/>
<organism evidence="4 5">
    <name type="scientific">Panagrolaimus davidi</name>
    <dbReference type="NCBI Taxonomy" id="227884"/>
    <lineage>
        <taxon>Eukaryota</taxon>
        <taxon>Metazoa</taxon>
        <taxon>Ecdysozoa</taxon>
        <taxon>Nematoda</taxon>
        <taxon>Chromadorea</taxon>
        <taxon>Rhabditida</taxon>
        <taxon>Tylenchina</taxon>
        <taxon>Panagrolaimomorpha</taxon>
        <taxon>Panagrolaimoidea</taxon>
        <taxon>Panagrolaimidae</taxon>
        <taxon>Panagrolaimus</taxon>
    </lineage>
</organism>
<reference evidence="5" key="1">
    <citation type="submission" date="2022-11" db="UniProtKB">
        <authorList>
            <consortium name="WormBaseParasite"/>
        </authorList>
    </citation>
    <scope>IDENTIFICATION</scope>
</reference>
<dbReference type="WBParaSite" id="PDA_v2.g22684.t1">
    <property type="protein sequence ID" value="PDA_v2.g22684.t1"/>
    <property type="gene ID" value="PDA_v2.g22684"/>
</dbReference>
<keyword evidence="4" id="KW-1185">Reference proteome</keyword>
<name>A0A914PWJ7_9BILA</name>
<sequence>MSSSPSKKFLELFKPSPRSSSESSSSSATRATLLKSAEASTSSLLEGSKDSAGSAGLLAEKYRRKYHRKGEKLISTSLGIRTKEGIILAAEKRANPKLLVNDSIEMVAAIDQHYGVTFAGSIADSRTLIESLRVDAESSKSKYNRGITIKDLAQYASNLARGDDDVKASMSRPFGVAMLFAGIDQNGPQLFHLDPSGTFIDCQAKSIGAASDGAEQNLKEQYHDNMALREALKVAMTILKQVMKDKLTSNNIEIVTITPTTDKNVKSTGEFKRLTNDELQALVGDL</sequence>
<dbReference type="GO" id="GO:0051603">
    <property type="term" value="P:proteolysis involved in protein catabolic process"/>
    <property type="evidence" value="ECO:0007669"/>
    <property type="project" value="InterPro"/>
</dbReference>
<dbReference type="PANTHER" id="PTHR11599">
    <property type="entry name" value="PROTEASOME SUBUNIT ALPHA/BETA"/>
    <property type="match status" value="1"/>
</dbReference>
<dbReference type="InterPro" id="IPR029055">
    <property type="entry name" value="Ntn_hydrolases_N"/>
</dbReference>
<dbReference type="InterPro" id="IPR001353">
    <property type="entry name" value="Proteasome_sua/b"/>
</dbReference>
<comment type="similarity">
    <text evidence="2">Belongs to the peptidase T1A family.</text>
</comment>
<evidence type="ECO:0000313" key="5">
    <source>
        <dbReference type="WBParaSite" id="PDA_v2.g22684.t1"/>
    </source>
</evidence>
<dbReference type="Pfam" id="PF00227">
    <property type="entry name" value="Proteasome"/>
    <property type="match status" value="1"/>
</dbReference>
<evidence type="ECO:0000256" key="1">
    <source>
        <dbReference type="ARBA" id="ARBA00022942"/>
    </source>
</evidence>
<accession>A0A914PWJ7</accession>
<dbReference type="GO" id="GO:0019773">
    <property type="term" value="C:proteasome core complex, alpha-subunit complex"/>
    <property type="evidence" value="ECO:0007669"/>
    <property type="project" value="UniProtKB-UniRule"/>
</dbReference>
<dbReference type="Gene3D" id="3.60.20.10">
    <property type="entry name" value="Glutamine Phosphoribosylpyrophosphate, subunit 1, domain 1"/>
    <property type="match status" value="1"/>
</dbReference>
<keyword evidence="1 2" id="KW-0647">Proteasome</keyword>
<dbReference type="InterPro" id="IPR050115">
    <property type="entry name" value="Proteasome_alpha"/>
</dbReference>
<protein>
    <submittedName>
        <fullName evidence="5">Uncharacterized protein</fullName>
    </submittedName>
</protein>
<feature type="compositionally biased region" description="Low complexity" evidence="3">
    <location>
        <begin position="14"/>
        <end position="32"/>
    </location>
</feature>